<comment type="subcellular location">
    <subcellularLocation>
        <location evidence="1">Membrane</location>
        <topology evidence="1">Multi-pass membrane protein</topology>
    </subcellularLocation>
</comment>
<name>A0ABT7Z150_9ACTN</name>
<dbReference type="Proteomes" id="UP001174050">
    <property type="component" value="Unassembled WGS sequence"/>
</dbReference>
<feature type="transmembrane region" description="Helical" evidence="6">
    <location>
        <begin position="32"/>
        <end position="56"/>
    </location>
</feature>
<comment type="caution">
    <text evidence="7">The sequence shown here is derived from an EMBL/GenBank/DDBJ whole genome shotgun (WGS) entry which is preliminary data.</text>
</comment>
<proteinExistence type="predicted"/>
<feature type="region of interest" description="Disordered" evidence="5">
    <location>
        <begin position="1"/>
        <end position="22"/>
    </location>
</feature>
<organism evidence="7 8">
    <name type="scientific">Streptomyces ficellus</name>
    <dbReference type="NCBI Taxonomy" id="1977088"/>
    <lineage>
        <taxon>Bacteria</taxon>
        <taxon>Bacillati</taxon>
        <taxon>Actinomycetota</taxon>
        <taxon>Actinomycetes</taxon>
        <taxon>Kitasatosporales</taxon>
        <taxon>Streptomycetaceae</taxon>
        <taxon>Streptomyces</taxon>
    </lineage>
</organism>
<dbReference type="PANTHER" id="PTHR43077">
    <property type="entry name" value="TRANSPORT PERMEASE YVFS-RELATED"/>
    <property type="match status" value="1"/>
</dbReference>
<evidence type="ECO:0000256" key="4">
    <source>
        <dbReference type="ARBA" id="ARBA00023136"/>
    </source>
</evidence>
<evidence type="ECO:0000313" key="7">
    <source>
        <dbReference type="EMBL" id="MDN3293219.1"/>
    </source>
</evidence>
<gene>
    <name evidence="7" type="ORF">QWM81_03970</name>
</gene>
<evidence type="ECO:0000256" key="5">
    <source>
        <dbReference type="SAM" id="MobiDB-lite"/>
    </source>
</evidence>
<dbReference type="EMBL" id="JAUEPL010000004">
    <property type="protein sequence ID" value="MDN3293219.1"/>
    <property type="molecule type" value="Genomic_DNA"/>
</dbReference>
<protein>
    <submittedName>
        <fullName evidence="7">ABC transporter permease</fullName>
    </submittedName>
</protein>
<dbReference type="RefSeq" id="WP_290110079.1">
    <property type="nucleotide sequence ID" value="NZ_JAUEPL010000004.1"/>
</dbReference>
<dbReference type="PANTHER" id="PTHR43077:SF5">
    <property type="entry name" value="PHAGE INFECTION PROTEIN"/>
    <property type="match status" value="1"/>
</dbReference>
<evidence type="ECO:0000313" key="8">
    <source>
        <dbReference type="Proteomes" id="UP001174050"/>
    </source>
</evidence>
<feature type="transmembrane region" description="Helical" evidence="6">
    <location>
        <begin position="204"/>
        <end position="226"/>
    </location>
</feature>
<evidence type="ECO:0000256" key="6">
    <source>
        <dbReference type="SAM" id="Phobius"/>
    </source>
</evidence>
<reference evidence="7" key="1">
    <citation type="submission" date="2023-06" db="EMBL/GenBank/DDBJ databases">
        <title>WGS-Sequencing of Streptomyces ficellus isolate 21 collected from sand in Gara Djebilet Iron Mine in Algeria.</title>
        <authorList>
            <person name="Zegers G.P."/>
            <person name="Gomez A."/>
            <person name="Gueddou A."/>
            <person name="Zahara A.F."/>
            <person name="Worth M."/>
            <person name="Sevigny J.L."/>
            <person name="Tisa L."/>
        </authorList>
    </citation>
    <scope>NUCLEOTIDE SEQUENCE</scope>
    <source>
        <strain evidence="7">AS11</strain>
    </source>
</reference>
<evidence type="ECO:0000256" key="2">
    <source>
        <dbReference type="ARBA" id="ARBA00022692"/>
    </source>
</evidence>
<keyword evidence="8" id="KW-1185">Reference proteome</keyword>
<feature type="transmembrane region" description="Helical" evidence="6">
    <location>
        <begin position="319"/>
        <end position="339"/>
    </location>
</feature>
<keyword evidence="2 6" id="KW-0812">Transmembrane</keyword>
<keyword evidence="4 6" id="KW-0472">Membrane</keyword>
<evidence type="ECO:0000256" key="3">
    <source>
        <dbReference type="ARBA" id="ARBA00022989"/>
    </source>
</evidence>
<dbReference type="InterPro" id="IPR051328">
    <property type="entry name" value="T7SS_ABC-Transporter"/>
</dbReference>
<feature type="transmembrane region" description="Helical" evidence="6">
    <location>
        <begin position="171"/>
        <end position="192"/>
    </location>
</feature>
<keyword evidence="3 6" id="KW-1133">Transmembrane helix</keyword>
<accession>A0ABT7Z150</accession>
<feature type="transmembrane region" description="Helical" evidence="6">
    <location>
        <begin position="238"/>
        <end position="263"/>
    </location>
</feature>
<sequence length="356" mass="37473">MSDTDDAKAAHGAHGRPPTRADRWSAFTTSPFLPASVLVLILAAAAAMFAGSYTYAMANPTPHRIPAAVVGATDTAAGGKFIDGMNEALNASLELRPYDSAAHARRAVEEQEVFAILTVRPRAVELDVAGAAGASVAQLLAESGAAVGRETGVPVEVRDIKPLQEGDPRGLALFYISLAAVIIGFVGAIQLSVHARALDPAERIAFTVAYALLGGFAIAASVDWLLGALDLPFAESWLILSLTMFASGMVFTMFNTLIGRWAMLPTWGLMVLLGNPSSGGAVSWPLLPSALGHIGRWLPPGASVNAQHQAVYFGGHQHVFPFAVLAAWALVSCAVFWFWRHRHPGGRDRAPAHAAA</sequence>
<evidence type="ECO:0000256" key="1">
    <source>
        <dbReference type="ARBA" id="ARBA00004141"/>
    </source>
</evidence>